<feature type="compositionally biased region" description="Basic and acidic residues" evidence="1">
    <location>
        <begin position="111"/>
        <end position="130"/>
    </location>
</feature>
<feature type="region of interest" description="Disordered" evidence="1">
    <location>
        <begin position="1"/>
        <end position="38"/>
    </location>
</feature>
<dbReference type="EMBL" id="MIGC01005164">
    <property type="protein sequence ID" value="PHJ17219.1"/>
    <property type="molecule type" value="Genomic_DNA"/>
</dbReference>
<dbReference type="InterPro" id="IPR049262">
    <property type="entry name" value="ATPTG10-like_dom"/>
</dbReference>
<feature type="compositionally biased region" description="Low complexity" evidence="1">
    <location>
        <begin position="7"/>
        <end position="37"/>
    </location>
</feature>
<dbReference type="Proteomes" id="UP000221165">
    <property type="component" value="Unassembled WGS sequence"/>
</dbReference>
<accession>A0A2C6KJD7</accession>
<dbReference type="VEuPathDB" id="ToxoDB:CSUI_008961"/>
<evidence type="ECO:0000313" key="3">
    <source>
        <dbReference type="EMBL" id="PHJ17219.1"/>
    </source>
</evidence>
<dbReference type="Pfam" id="PF20716">
    <property type="entry name" value="ATPTG10"/>
    <property type="match status" value="1"/>
</dbReference>
<comment type="caution">
    <text evidence="3">The sequence shown here is derived from an EMBL/GenBank/DDBJ whole genome shotgun (WGS) entry which is preliminary data.</text>
</comment>
<organism evidence="3 4">
    <name type="scientific">Cystoisospora suis</name>
    <dbReference type="NCBI Taxonomy" id="483139"/>
    <lineage>
        <taxon>Eukaryota</taxon>
        <taxon>Sar</taxon>
        <taxon>Alveolata</taxon>
        <taxon>Apicomplexa</taxon>
        <taxon>Conoidasida</taxon>
        <taxon>Coccidia</taxon>
        <taxon>Eucoccidiorida</taxon>
        <taxon>Eimeriorina</taxon>
        <taxon>Sarcocystidae</taxon>
        <taxon>Cystoisospora</taxon>
    </lineage>
</organism>
<reference evidence="3 4" key="1">
    <citation type="journal article" date="2017" name="Int. J. Parasitol.">
        <title>The genome of the protozoan parasite Cystoisospora suis and a reverse vaccinology approach to identify vaccine candidates.</title>
        <authorList>
            <person name="Palmieri N."/>
            <person name="Shrestha A."/>
            <person name="Ruttkowski B."/>
            <person name="Beck T."/>
            <person name="Vogl C."/>
            <person name="Tomley F."/>
            <person name="Blake D.P."/>
            <person name="Joachim A."/>
        </authorList>
    </citation>
    <scope>NUCLEOTIDE SEQUENCE [LARGE SCALE GENOMIC DNA]</scope>
    <source>
        <strain evidence="3 4">Wien I</strain>
    </source>
</reference>
<protein>
    <recommendedName>
        <fullName evidence="2">ATPTG10-like domain-containing protein</fullName>
    </recommendedName>
</protein>
<feature type="region of interest" description="Disordered" evidence="1">
    <location>
        <begin position="104"/>
        <end position="130"/>
    </location>
</feature>
<dbReference type="AlphaFoldDB" id="A0A2C6KJD7"/>
<sequence length="130" mass="14137">MTLLVMSMSALSSAPPSSAGSQPSEGSSSSLSSSATSHMDRLLSDMKMLAAYEAAGDWQEPKAMEAAFNNFSWSDPEVLKALPEYLASKGEQKRRVDFAYTALCPRPRDRRSHDGESPMQEDSRHPTAGH</sequence>
<name>A0A2C6KJD7_9APIC</name>
<evidence type="ECO:0000313" key="4">
    <source>
        <dbReference type="Proteomes" id="UP000221165"/>
    </source>
</evidence>
<proteinExistence type="predicted"/>
<feature type="domain" description="ATPTG10-like" evidence="2">
    <location>
        <begin position="38"/>
        <end position="112"/>
    </location>
</feature>
<gene>
    <name evidence="3" type="ORF">CSUI_008961</name>
</gene>
<evidence type="ECO:0000256" key="1">
    <source>
        <dbReference type="SAM" id="MobiDB-lite"/>
    </source>
</evidence>
<dbReference type="OrthoDB" id="414429at2759"/>
<dbReference type="GeneID" id="94432291"/>
<dbReference type="RefSeq" id="XP_067918944.1">
    <property type="nucleotide sequence ID" value="XM_068069080.1"/>
</dbReference>
<keyword evidence="4" id="KW-1185">Reference proteome</keyword>
<evidence type="ECO:0000259" key="2">
    <source>
        <dbReference type="Pfam" id="PF20716"/>
    </source>
</evidence>